<proteinExistence type="predicted"/>
<keyword evidence="2" id="KW-1185">Reference proteome</keyword>
<accession>A0ABP0B3X7</accession>
<evidence type="ECO:0000313" key="2">
    <source>
        <dbReference type="Proteomes" id="UP001642405"/>
    </source>
</evidence>
<organism evidence="1 2">
    <name type="scientific">Sporothrix curviconia</name>
    <dbReference type="NCBI Taxonomy" id="1260050"/>
    <lineage>
        <taxon>Eukaryota</taxon>
        <taxon>Fungi</taxon>
        <taxon>Dikarya</taxon>
        <taxon>Ascomycota</taxon>
        <taxon>Pezizomycotina</taxon>
        <taxon>Sordariomycetes</taxon>
        <taxon>Sordariomycetidae</taxon>
        <taxon>Ophiostomatales</taxon>
        <taxon>Ophiostomataceae</taxon>
        <taxon>Sporothrix</taxon>
    </lineage>
</organism>
<gene>
    <name evidence="1" type="ORF">SCUCBS95973_002060</name>
</gene>
<comment type="caution">
    <text evidence="1">The sequence shown here is derived from an EMBL/GenBank/DDBJ whole genome shotgun (WGS) entry which is preliminary data.</text>
</comment>
<protein>
    <submittedName>
        <fullName evidence="1">Uncharacterized protein</fullName>
    </submittedName>
</protein>
<dbReference type="EMBL" id="CAWUHB010000008">
    <property type="protein sequence ID" value="CAK7214208.1"/>
    <property type="molecule type" value="Genomic_DNA"/>
</dbReference>
<sequence>MFPTEYNEDVEMTFDNDVFPHNDNNIEDVEMAIDEDVEMTTDNDIVPDNISDDIELSRDDDSDMVYSVTDPDGDTNMIFVEDLMAVSAEGISTFSGDDPRLVLHGPSQDIEMTTDANIEEADAYMQICEWLNSLPTSLNRYDKSAIAAPWEEQIKSQKPPAPMFYTSIYNHHKRTVSDDFSWDYNYGQDA</sequence>
<dbReference type="Proteomes" id="UP001642405">
    <property type="component" value="Unassembled WGS sequence"/>
</dbReference>
<reference evidence="1 2" key="1">
    <citation type="submission" date="2024-01" db="EMBL/GenBank/DDBJ databases">
        <authorList>
            <person name="Allen C."/>
            <person name="Tagirdzhanova G."/>
        </authorList>
    </citation>
    <scope>NUCLEOTIDE SEQUENCE [LARGE SCALE GENOMIC DNA]</scope>
</reference>
<name>A0ABP0B3X7_9PEZI</name>
<evidence type="ECO:0000313" key="1">
    <source>
        <dbReference type="EMBL" id="CAK7214208.1"/>
    </source>
</evidence>